<feature type="domain" description="RRM" evidence="8">
    <location>
        <begin position="339"/>
        <end position="421"/>
    </location>
</feature>
<dbReference type="PANTHER" id="PTHR16105">
    <property type="entry name" value="RNA-BINDING REGION-CONTAINING PROTEIN 3"/>
    <property type="match status" value="1"/>
</dbReference>
<name>A0A5N5TCV2_9CRUS</name>
<dbReference type="OrthoDB" id="448399at2759"/>
<evidence type="ECO:0000313" key="9">
    <source>
        <dbReference type="EMBL" id="KAB7504484.1"/>
    </source>
</evidence>
<dbReference type="PROSITE" id="PS50102">
    <property type="entry name" value="RRM"/>
    <property type="match status" value="1"/>
</dbReference>
<dbReference type="SUPFAM" id="SSF54928">
    <property type="entry name" value="RNA-binding domain, RBD"/>
    <property type="match status" value="2"/>
</dbReference>
<dbReference type="Pfam" id="PF00076">
    <property type="entry name" value="RRM_1"/>
    <property type="match status" value="1"/>
</dbReference>
<dbReference type="InterPro" id="IPR045164">
    <property type="entry name" value="RBM41/RNPC3"/>
</dbReference>
<keyword evidence="5" id="KW-0539">Nucleus</keyword>
<reference evidence="9 10" key="1">
    <citation type="journal article" date="2019" name="PLoS Biol.">
        <title>Sex chromosomes control vertical transmission of feminizing Wolbachia symbionts in an isopod.</title>
        <authorList>
            <person name="Becking T."/>
            <person name="Chebbi M.A."/>
            <person name="Giraud I."/>
            <person name="Moumen B."/>
            <person name="Laverre T."/>
            <person name="Caubet Y."/>
            <person name="Peccoud J."/>
            <person name="Gilbert C."/>
            <person name="Cordaux R."/>
        </authorList>
    </citation>
    <scope>NUCLEOTIDE SEQUENCE [LARGE SCALE GENOMIC DNA]</scope>
    <source>
        <strain evidence="9">ANa2</strain>
        <tissue evidence="9">Whole body excluding digestive tract and cuticle</tissue>
    </source>
</reference>
<evidence type="ECO:0000256" key="2">
    <source>
        <dbReference type="ARBA" id="ARBA00020364"/>
    </source>
</evidence>
<dbReference type="EMBL" id="SEYY01003078">
    <property type="protein sequence ID" value="KAB7504484.1"/>
    <property type="molecule type" value="Genomic_DNA"/>
</dbReference>
<feature type="compositionally biased region" description="Polar residues" evidence="7">
    <location>
        <begin position="198"/>
        <end position="210"/>
    </location>
</feature>
<dbReference type="GO" id="GO:0097157">
    <property type="term" value="F:pre-mRNA intronic binding"/>
    <property type="evidence" value="ECO:0007669"/>
    <property type="project" value="TreeGrafter"/>
</dbReference>
<proteinExistence type="predicted"/>
<evidence type="ECO:0000313" key="10">
    <source>
        <dbReference type="Proteomes" id="UP000326759"/>
    </source>
</evidence>
<dbReference type="InterPro" id="IPR012677">
    <property type="entry name" value="Nucleotide-bd_a/b_plait_sf"/>
</dbReference>
<comment type="caution">
    <text evidence="9">The sequence shown here is derived from an EMBL/GenBank/DDBJ whole genome shotgun (WGS) entry which is preliminary data.</text>
</comment>
<gene>
    <name evidence="9" type="primary">SNRNP65</name>
    <name evidence="9" type="ORF">Anas_10665</name>
</gene>
<evidence type="ECO:0000256" key="5">
    <source>
        <dbReference type="ARBA" id="ARBA00023242"/>
    </source>
</evidence>
<keyword evidence="4 6" id="KW-0694">RNA-binding</keyword>
<accession>A0A5N5TCV2</accession>
<dbReference type="FunFam" id="3.30.70.330:FF:000207">
    <property type="entry name" value="RNA-binding region (RNP1, RRM)-containing 3"/>
    <property type="match status" value="1"/>
</dbReference>
<evidence type="ECO:0000259" key="8">
    <source>
        <dbReference type="PROSITE" id="PS50102"/>
    </source>
</evidence>
<dbReference type="PANTHER" id="PTHR16105:SF0">
    <property type="entry name" value="RNA-BINDING REGION-CONTAINING PROTEIN 3"/>
    <property type="match status" value="1"/>
</dbReference>
<keyword evidence="9" id="KW-0687">Ribonucleoprotein</keyword>
<sequence length="430" mass="49105">MSTKLFIGPFPTFLNEKEKENLLFYFGAEDVNHIVKKRKSYSIAGFRNHVDCEYALRKLHQLDLFGKRISAQYFSASLKGKNTRTVFSDEGKRFSGQKENLFKYEAQLSAISSNFNVHNPISPKLRYSYPPPSPLVLSNIAHALVAVPKFYTQVLHLMNKMNLPCPFGPLTEEPVICKEAKLLTKVFDTPNKIELSKTNFPETADISSQDVDIPRSDEDSESELESDEEIKLMYNKEKVIPKKRMKVNSSKIRKRPKIETLKQSLLQQRDPTTFEPKDDSEALREVFEMSILNPKRTLNVKVQGTLPDSEALAKDDEESPVYWPVVPVFKNYNRGTPSPRIYIKNLSKTVTEYDLRYIFGQYVIPVSEDASHFNIRLLKEGRMKGQAFITFSSEEMAAKAIDEVNGFILKDKPMVICFGKVKSADESGKS</sequence>
<evidence type="ECO:0000256" key="4">
    <source>
        <dbReference type="ARBA" id="ARBA00022884"/>
    </source>
</evidence>
<keyword evidence="3" id="KW-0677">Repeat</keyword>
<dbReference type="CDD" id="cd12239">
    <property type="entry name" value="RRM2_RBM40_like"/>
    <property type="match status" value="1"/>
</dbReference>
<dbReference type="Proteomes" id="UP000326759">
    <property type="component" value="Unassembled WGS sequence"/>
</dbReference>
<evidence type="ECO:0000256" key="3">
    <source>
        <dbReference type="ARBA" id="ARBA00022737"/>
    </source>
</evidence>
<organism evidence="9 10">
    <name type="scientific">Armadillidium nasatum</name>
    <dbReference type="NCBI Taxonomy" id="96803"/>
    <lineage>
        <taxon>Eukaryota</taxon>
        <taxon>Metazoa</taxon>
        <taxon>Ecdysozoa</taxon>
        <taxon>Arthropoda</taxon>
        <taxon>Crustacea</taxon>
        <taxon>Multicrustacea</taxon>
        <taxon>Malacostraca</taxon>
        <taxon>Eumalacostraca</taxon>
        <taxon>Peracarida</taxon>
        <taxon>Isopoda</taxon>
        <taxon>Oniscidea</taxon>
        <taxon>Crinocheta</taxon>
        <taxon>Armadillidiidae</taxon>
        <taxon>Armadillidium</taxon>
    </lineage>
</organism>
<dbReference type="GO" id="GO:0030626">
    <property type="term" value="F:U12 snRNA binding"/>
    <property type="evidence" value="ECO:0007669"/>
    <property type="project" value="TreeGrafter"/>
</dbReference>
<dbReference type="InterPro" id="IPR035979">
    <property type="entry name" value="RBD_domain_sf"/>
</dbReference>
<protein>
    <recommendedName>
        <fullName evidence="2">RNA-binding region-containing protein 3</fullName>
    </recommendedName>
</protein>
<dbReference type="Gene3D" id="3.30.70.330">
    <property type="match status" value="1"/>
</dbReference>
<evidence type="ECO:0000256" key="1">
    <source>
        <dbReference type="ARBA" id="ARBA00004123"/>
    </source>
</evidence>
<comment type="subcellular location">
    <subcellularLocation>
        <location evidence="1">Nucleus</location>
    </subcellularLocation>
</comment>
<dbReference type="AlphaFoldDB" id="A0A5N5TCV2"/>
<feature type="region of interest" description="Disordered" evidence="7">
    <location>
        <begin position="198"/>
        <end position="227"/>
    </location>
</feature>
<evidence type="ECO:0000256" key="6">
    <source>
        <dbReference type="PROSITE-ProRule" id="PRU00176"/>
    </source>
</evidence>
<dbReference type="GO" id="GO:0005689">
    <property type="term" value="C:U12-type spliceosomal complex"/>
    <property type="evidence" value="ECO:0007669"/>
    <property type="project" value="TreeGrafter"/>
</dbReference>
<keyword evidence="10" id="KW-1185">Reference proteome</keyword>
<dbReference type="InterPro" id="IPR000504">
    <property type="entry name" value="RRM_dom"/>
</dbReference>
<feature type="compositionally biased region" description="Acidic residues" evidence="7">
    <location>
        <begin position="218"/>
        <end position="227"/>
    </location>
</feature>
<dbReference type="GO" id="GO:0000398">
    <property type="term" value="P:mRNA splicing, via spliceosome"/>
    <property type="evidence" value="ECO:0007669"/>
    <property type="project" value="TreeGrafter"/>
</dbReference>
<dbReference type="SMART" id="SM00360">
    <property type="entry name" value="RRM"/>
    <property type="match status" value="2"/>
</dbReference>
<evidence type="ECO:0000256" key="7">
    <source>
        <dbReference type="SAM" id="MobiDB-lite"/>
    </source>
</evidence>